<evidence type="ECO:0000313" key="3">
    <source>
        <dbReference type="Proteomes" id="UP001499978"/>
    </source>
</evidence>
<accession>A0ABN3NF33</accession>
<comment type="caution">
    <text evidence="2">The sequence shown here is derived from an EMBL/GenBank/DDBJ whole genome shotgun (WGS) entry which is preliminary data.</text>
</comment>
<evidence type="ECO:0000313" key="2">
    <source>
        <dbReference type="EMBL" id="GAA2520526.1"/>
    </source>
</evidence>
<feature type="compositionally biased region" description="Basic and acidic residues" evidence="1">
    <location>
        <begin position="17"/>
        <end position="35"/>
    </location>
</feature>
<evidence type="ECO:0000256" key="1">
    <source>
        <dbReference type="SAM" id="MobiDB-lite"/>
    </source>
</evidence>
<sequence length="79" mass="8899">MTGMPHQQPHQRPWTAKRNDQFQHIKDSAKVRDKSQASVDESVARRTHARSGPPEPSARHEAPAAHHDVDPIVHMPEGQ</sequence>
<proteinExistence type="predicted"/>
<protein>
    <submittedName>
        <fullName evidence="2">Uncharacterized protein</fullName>
    </submittedName>
</protein>
<dbReference type="Proteomes" id="UP001499978">
    <property type="component" value="Unassembled WGS sequence"/>
</dbReference>
<dbReference type="EMBL" id="BAAARY010000006">
    <property type="protein sequence ID" value="GAA2520526.1"/>
    <property type="molecule type" value="Genomic_DNA"/>
</dbReference>
<name>A0ABN3NF33_9ACTN</name>
<gene>
    <name evidence="2" type="ORF">GCM10010201_17610</name>
</gene>
<organism evidence="2 3">
    <name type="scientific">Pilimelia columellifera subsp. columellifera</name>
    <dbReference type="NCBI Taxonomy" id="706583"/>
    <lineage>
        <taxon>Bacteria</taxon>
        <taxon>Bacillati</taxon>
        <taxon>Actinomycetota</taxon>
        <taxon>Actinomycetes</taxon>
        <taxon>Micromonosporales</taxon>
        <taxon>Micromonosporaceae</taxon>
        <taxon>Pilimelia</taxon>
    </lineage>
</organism>
<keyword evidence="3" id="KW-1185">Reference proteome</keyword>
<feature type="region of interest" description="Disordered" evidence="1">
    <location>
        <begin position="1"/>
        <end position="79"/>
    </location>
</feature>
<feature type="compositionally biased region" description="Basic and acidic residues" evidence="1">
    <location>
        <begin position="57"/>
        <end position="71"/>
    </location>
</feature>
<reference evidence="2 3" key="1">
    <citation type="journal article" date="2019" name="Int. J. Syst. Evol. Microbiol.">
        <title>The Global Catalogue of Microorganisms (GCM) 10K type strain sequencing project: providing services to taxonomists for standard genome sequencing and annotation.</title>
        <authorList>
            <consortium name="The Broad Institute Genomics Platform"/>
            <consortium name="The Broad Institute Genome Sequencing Center for Infectious Disease"/>
            <person name="Wu L."/>
            <person name="Ma J."/>
        </authorList>
    </citation>
    <scope>NUCLEOTIDE SEQUENCE [LARGE SCALE GENOMIC DNA]</scope>
    <source>
        <strain evidence="2 3">JCM 3367</strain>
    </source>
</reference>